<gene>
    <name evidence="1" type="ordered locus">msr7071</name>
</gene>
<dbReference type="KEGG" id="mlo:msr7071"/>
<dbReference type="EMBL" id="BA000012">
    <property type="protein sequence ID" value="BAB53246.1"/>
    <property type="molecule type" value="Genomic_DNA"/>
</dbReference>
<organism evidence="1 2">
    <name type="scientific">Mesorhizobium japonicum (strain LMG 29417 / CECT 9101 / MAFF 303099)</name>
    <name type="common">Mesorhizobium loti (strain MAFF 303099)</name>
    <dbReference type="NCBI Taxonomy" id="266835"/>
    <lineage>
        <taxon>Bacteria</taxon>
        <taxon>Pseudomonadati</taxon>
        <taxon>Pseudomonadota</taxon>
        <taxon>Alphaproteobacteria</taxon>
        <taxon>Hyphomicrobiales</taxon>
        <taxon>Phyllobacteriaceae</taxon>
        <taxon>Mesorhizobium</taxon>
    </lineage>
</organism>
<dbReference type="InterPro" id="IPR029058">
    <property type="entry name" value="AB_hydrolase_fold"/>
</dbReference>
<evidence type="ECO:0000313" key="1">
    <source>
        <dbReference type="EMBL" id="BAB53246.1"/>
    </source>
</evidence>
<evidence type="ECO:0000313" key="2">
    <source>
        <dbReference type="Proteomes" id="UP000000552"/>
    </source>
</evidence>
<dbReference type="HOGENOM" id="CLU_3084048_0_0_5"/>
<sequence length="52" mass="5730">MCRKSEEQSSEVAMLEEFATDVSGGSIVDCAHWLPEERPVETADTVLKFLAS</sequence>
<accession>Q987F7</accession>
<dbReference type="Proteomes" id="UP000000552">
    <property type="component" value="Chromosome"/>
</dbReference>
<protein>
    <submittedName>
        <fullName evidence="1">Msr7071 protein</fullName>
    </submittedName>
</protein>
<dbReference type="AlphaFoldDB" id="Q987F7"/>
<dbReference type="Gene3D" id="3.40.50.1820">
    <property type="entry name" value="alpha/beta hydrolase"/>
    <property type="match status" value="1"/>
</dbReference>
<reference evidence="1 2" key="1">
    <citation type="journal article" date="2000" name="DNA Res.">
        <title>Complete genome structure of the nitrogen-fixing symbiotic bacterium Mesorhizobium loti.</title>
        <authorList>
            <person name="Kaneko T."/>
            <person name="Nakamura Y."/>
            <person name="Sato S."/>
            <person name="Asamizu E."/>
            <person name="Kato T."/>
            <person name="Sasamoto S."/>
            <person name="Watanabe A."/>
            <person name="Idesawa K."/>
            <person name="Ishikawa A."/>
            <person name="Kawashima K."/>
            <person name="Kimura T."/>
            <person name="Kishida Y."/>
            <person name="Kiyokawa C."/>
            <person name="Kohara M."/>
            <person name="Matsumoto M."/>
            <person name="Matsuno A."/>
            <person name="Mochizuki Y."/>
            <person name="Nakayama S."/>
            <person name="Nakazaki N."/>
            <person name="Shimpo S."/>
            <person name="Sugimoto M."/>
            <person name="Takeuchi C."/>
            <person name="Yamada M."/>
            <person name="Tabata S."/>
        </authorList>
    </citation>
    <scope>NUCLEOTIDE SEQUENCE [LARGE SCALE GENOMIC DNA]</scope>
    <source>
        <strain evidence="2">LMG 29417 / CECT 9101 / MAFF 303099</strain>
    </source>
</reference>
<proteinExistence type="predicted"/>
<name>Q987F7_RHILO</name>